<feature type="domain" description="GtrA/DPMS transmembrane" evidence="7">
    <location>
        <begin position="9"/>
        <end position="121"/>
    </location>
</feature>
<keyword evidence="4 6" id="KW-1133">Transmembrane helix</keyword>
<name>A0A239D298_9SPHN</name>
<dbReference type="Proteomes" id="UP000198281">
    <property type="component" value="Unassembled WGS sequence"/>
</dbReference>
<dbReference type="OrthoDB" id="5422757at2"/>
<evidence type="ECO:0000256" key="4">
    <source>
        <dbReference type="ARBA" id="ARBA00022989"/>
    </source>
</evidence>
<evidence type="ECO:0000313" key="9">
    <source>
        <dbReference type="Proteomes" id="UP000198281"/>
    </source>
</evidence>
<dbReference type="InterPro" id="IPR007267">
    <property type="entry name" value="GtrA_DPMS_TM"/>
</dbReference>
<evidence type="ECO:0000256" key="2">
    <source>
        <dbReference type="ARBA" id="ARBA00009399"/>
    </source>
</evidence>
<dbReference type="RefSeq" id="WP_089218456.1">
    <property type="nucleotide sequence ID" value="NZ_FZOS01000003.1"/>
</dbReference>
<evidence type="ECO:0000256" key="5">
    <source>
        <dbReference type="ARBA" id="ARBA00023136"/>
    </source>
</evidence>
<dbReference type="PANTHER" id="PTHR38459:SF1">
    <property type="entry name" value="PROPHAGE BACTOPRENOL-LINKED GLUCOSE TRANSLOCASE HOMOLOG"/>
    <property type="match status" value="1"/>
</dbReference>
<dbReference type="GO" id="GO:0005886">
    <property type="term" value="C:plasma membrane"/>
    <property type="evidence" value="ECO:0007669"/>
    <property type="project" value="TreeGrafter"/>
</dbReference>
<dbReference type="Pfam" id="PF04138">
    <property type="entry name" value="GtrA_DPMS_TM"/>
    <property type="match status" value="1"/>
</dbReference>
<dbReference type="GO" id="GO:0000271">
    <property type="term" value="P:polysaccharide biosynthetic process"/>
    <property type="evidence" value="ECO:0007669"/>
    <property type="project" value="InterPro"/>
</dbReference>
<protein>
    <submittedName>
        <fullName evidence="8">Putative flippase GtrA (Transmembrane translocase of bactoprenol-linked glucose)</fullName>
    </submittedName>
</protein>
<keyword evidence="3 6" id="KW-0812">Transmembrane</keyword>
<dbReference type="EMBL" id="FZOS01000003">
    <property type="protein sequence ID" value="SNS26427.1"/>
    <property type="molecule type" value="Genomic_DNA"/>
</dbReference>
<evidence type="ECO:0000256" key="1">
    <source>
        <dbReference type="ARBA" id="ARBA00004141"/>
    </source>
</evidence>
<evidence type="ECO:0000256" key="6">
    <source>
        <dbReference type="SAM" id="Phobius"/>
    </source>
</evidence>
<proteinExistence type="inferred from homology"/>
<feature type="transmembrane region" description="Helical" evidence="6">
    <location>
        <begin position="71"/>
        <end position="89"/>
    </location>
</feature>
<feature type="transmembrane region" description="Helical" evidence="6">
    <location>
        <begin position="95"/>
        <end position="115"/>
    </location>
</feature>
<evidence type="ECO:0000313" key="8">
    <source>
        <dbReference type="EMBL" id="SNS26427.1"/>
    </source>
</evidence>
<feature type="transmembrane region" description="Helical" evidence="6">
    <location>
        <begin position="7"/>
        <end position="27"/>
    </location>
</feature>
<keyword evidence="5 6" id="KW-0472">Membrane</keyword>
<evidence type="ECO:0000256" key="3">
    <source>
        <dbReference type="ARBA" id="ARBA00022692"/>
    </source>
</evidence>
<comment type="subcellular location">
    <subcellularLocation>
        <location evidence="1">Membrane</location>
        <topology evidence="1">Multi-pass membrane protein</topology>
    </subcellularLocation>
</comment>
<sequence>MLARKIGAFSLVGAISTLAYTGLALAFGKLGLHPVPASFAAYAVGMAISYTGHRRLTFGSSRPHREAFPRFVIVNLFGIVVSIAAPWALTVHLALPPIVAVLTTTFLVPLASFVGHNRFVFPSASQPPHKLS</sequence>
<reference evidence="9" key="1">
    <citation type="submission" date="2017-06" db="EMBL/GenBank/DDBJ databases">
        <authorList>
            <person name="Varghese N."/>
            <person name="Submissions S."/>
        </authorList>
    </citation>
    <scope>NUCLEOTIDE SEQUENCE [LARGE SCALE GENOMIC DNA]</scope>
    <source>
        <strain evidence="9">LNB2</strain>
    </source>
</reference>
<evidence type="ECO:0000259" key="7">
    <source>
        <dbReference type="Pfam" id="PF04138"/>
    </source>
</evidence>
<organism evidence="8 9">
    <name type="scientific">Edaphosphingomonas laterariae</name>
    <dbReference type="NCBI Taxonomy" id="861865"/>
    <lineage>
        <taxon>Bacteria</taxon>
        <taxon>Pseudomonadati</taxon>
        <taxon>Pseudomonadota</taxon>
        <taxon>Alphaproteobacteria</taxon>
        <taxon>Sphingomonadales</taxon>
        <taxon>Rhizorhabdaceae</taxon>
        <taxon>Edaphosphingomonas</taxon>
    </lineage>
</organism>
<comment type="similarity">
    <text evidence="2">Belongs to the GtrA family.</text>
</comment>
<accession>A0A239D298</accession>
<dbReference type="AlphaFoldDB" id="A0A239D298"/>
<gene>
    <name evidence="8" type="ORF">SAMN06295912_103174</name>
</gene>
<dbReference type="PANTHER" id="PTHR38459">
    <property type="entry name" value="PROPHAGE BACTOPRENOL-LINKED GLUCOSE TRANSLOCASE HOMOLOG"/>
    <property type="match status" value="1"/>
</dbReference>
<feature type="transmembrane region" description="Helical" evidence="6">
    <location>
        <begin position="33"/>
        <end position="50"/>
    </location>
</feature>
<dbReference type="InterPro" id="IPR051401">
    <property type="entry name" value="GtrA_CellWall_Glycosyl"/>
</dbReference>
<keyword evidence="9" id="KW-1185">Reference proteome</keyword>